<dbReference type="Proteomes" id="UP000735302">
    <property type="component" value="Unassembled WGS sequence"/>
</dbReference>
<evidence type="ECO:0000313" key="3">
    <source>
        <dbReference type="Proteomes" id="UP000735302"/>
    </source>
</evidence>
<reference evidence="2 3" key="1">
    <citation type="journal article" date="2021" name="Elife">
        <title>Chloroplast acquisition without the gene transfer in kleptoplastic sea slugs, Plakobranchus ocellatus.</title>
        <authorList>
            <person name="Maeda T."/>
            <person name="Takahashi S."/>
            <person name="Yoshida T."/>
            <person name="Shimamura S."/>
            <person name="Takaki Y."/>
            <person name="Nagai Y."/>
            <person name="Toyoda A."/>
            <person name="Suzuki Y."/>
            <person name="Arimoto A."/>
            <person name="Ishii H."/>
            <person name="Satoh N."/>
            <person name="Nishiyama T."/>
            <person name="Hasebe M."/>
            <person name="Maruyama T."/>
            <person name="Minagawa J."/>
            <person name="Obokata J."/>
            <person name="Shigenobu S."/>
        </authorList>
    </citation>
    <scope>NUCLEOTIDE SEQUENCE [LARGE SCALE GENOMIC DNA]</scope>
</reference>
<evidence type="ECO:0000313" key="2">
    <source>
        <dbReference type="EMBL" id="GFN95705.1"/>
    </source>
</evidence>
<keyword evidence="3" id="KW-1185">Reference proteome</keyword>
<feature type="region of interest" description="Disordered" evidence="1">
    <location>
        <begin position="1"/>
        <end position="21"/>
    </location>
</feature>
<dbReference type="AlphaFoldDB" id="A0AAV3Z8T0"/>
<proteinExistence type="predicted"/>
<evidence type="ECO:0000256" key="1">
    <source>
        <dbReference type="SAM" id="MobiDB-lite"/>
    </source>
</evidence>
<accession>A0AAV3Z8T0</accession>
<comment type="caution">
    <text evidence="2">The sequence shown here is derived from an EMBL/GenBank/DDBJ whole genome shotgun (WGS) entry which is preliminary data.</text>
</comment>
<sequence>MGDFNAIAADERAEDDVGPSAYEPKWMRTFSEGRFTMRDGSRFGKSLTACGDAGVAAVQQSLPGDGRNSCEEIAEDVLISKSSVYRVLRDKLDKRKMFSK</sequence>
<name>A0AAV3Z8T0_9GAST</name>
<organism evidence="2 3">
    <name type="scientific">Plakobranchus ocellatus</name>
    <dbReference type="NCBI Taxonomy" id="259542"/>
    <lineage>
        <taxon>Eukaryota</taxon>
        <taxon>Metazoa</taxon>
        <taxon>Spiralia</taxon>
        <taxon>Lophotrochozoa</taxon>
        <taxon>Mollusca</taxon>
        <taxon>Gastropoda</taxon>
        <taxon>Heterobranchia</taxon>
        <taxon>Euthyneura</taxon>
        <taxon>Panpulmonata</taxon>
        <taxon>Sacoglossa</taxon>
        <taxon>Placobranchoidea</taxon>
        <taxon>Plakobranchidae</taxon>
        <taxon>Plakobranchus</taxon>
    </lineage>
</organism>
<dbReference type="EMBL" id="BLXT01002524">
    <property type="protein sequence ID" value="GFN95705.1"/>
    <property type="molecule type" value="Genomic_DNA"/>
</dbReference>
<protein>
    <submittedName>
        <fullName evidence="2">Histone-lysine N-methyltransferase SETMAR-like protein</fullName>
    </submittedName>
</protein>
<gene>
    <name evidence="2" type="ORF">PoB_002221100</name>
</gene>